<feature type="region of interest" description="Disordered" evidence="1">
    <location>
        <begin position="95"/>
        <end position="114"/>
    </location>
</feature>
<feature type="compositionally biased region" description="Basic and acidic residues" evidence="1">
    <location>
        <begin position="160"/>
        <end position="170"/>
    </location>
</feature>
<comment type="caution">
    <text evidence="2">The sequence shown here is derived from an EMBL/GenBank/DDBJ whole genome shotgun (WGS) entry which is preliminary data.</text>
</comment>
<name>A0A4C1Y9Z8_EUMVA</name>
<dbReference type="GO" id="GO:0005576">
    <property type="term" value="C:extracellular region"/>
    <property type="evidence" value="ECO:0007669"/>
    <property type="project" value="InterPro"/>
</dbReference>
<dbReference type="OrthoDB" id="8118339at2759"/>
<dbReference type="AlphaFoldDB" id="A0A4C1Y9Z8"/>
<dbReference type="Pfam" id="PF05849">
    <property type="entry name" value="L-fibroin"/>
    <property type="match status" value="1"/>
</dbReference>
<organism evidence="2 3">
    <name type="scientific">Eumeta variegata</name>
    <name type="common">Bagworm moth</name>
    <name type="synonym">Eumeta japonica</name>
    <dbReference type="NCBI Taxonomy" id="151549"/>
    <lineage>
        <taxon>Eukaryota</taxon>
        <taxon>Metazoa</taxon>
        <taxon>Ecdysozoa</taxon>
        <taxon>Arthropoda</taxon>
        <taxon>Hexapoda</taxon>
        <taxon>Insecta</taxon>
        <taxon>Pterygota</taxon>
        <taxon>Neoptera</taxon>
        <taxon>Endopterygota</taxon>
        <taxon>Lepidoptera</taxon>
        <taxon>Glossata</taxon>
        <taxon>Ditrysia</taxon>
        <taxon>Tineoidea</taxon>
        <taxon>Psychidae</taxon>
        <taxon>Oiketicinae</taxon>
        <taxon>Eumeta</taxon>
    </lineage>
</organism>
<proteinExistence type="predicted"/>
<reference evidence="2 3" key="1">
    <citation type="journal article" date="2019" name="Commun. Biol.">
        <title>The bagworm genome reveals a unique fibroin gene that provides high tensile strength.</title>
        <authorList>
            <person name="Kono N."/>
            <person name="Nakamura H."/>
            <person name="Ohtoshi R."/>
            <person name="Tomita M."/>
            <person name="Numata K."/>
            <person name="Arakawa K."/>
        </authorList>
    </citation>
    <scope>NUCLEOTIDE SEQUENCE [LARGE SCALE GENOMIC DNA]</scope>
</reference>
<sequence length="583" mass="62503">MVHNKENLSYDNVGEHADRELVKDMLILNKKEKVTLQALEQNTSHCTFSKLPRARRVTIYTNSGKKCRIFFRLYTKLFGMQIETEIATEIAARERIHPRHPTSPSPHRASAEALRPEPSICNKEIAVWLSNGIIETLTRYGAEATRVPVCKRRPIFMEERSSSGNHEPEAVGRGQLPTSSNDQVKSRANISYGCVGPFDVQIKFIYSGGLSMAGAKIHKLYIAVYHNPPRWDKDLLPFVCAHCRLFLHIWGSSDVWSCIVYTAVVNNQARSRYNHAAYTIGTPSRCRAYKLEITHQRPHARAPDKSSECNVKEQLAFDLLQSVFGASVGVGIESIHNTPRPSRAGAAGAPVRLAADTAGSRPRLPTVTAGAFELSDGGETNIYTLTIQEIINDLSKQPDAQSQAIAFGTTLAVLGELAAGSSGDACAYANAVDAYVGYLGSGNSAGLRGALGGVVGRLNGAIDSIAGLATNPGSLRYSRGASGGCAGGGRSYQFESAWESVLGSAGINNAGLLNELYCASRRLYNAYNDRSNNVGAAASAAAIAPVAKVVGGAIGPITNLNDDVEIAAHSAMAGLTPIRCNTR</sequence>
<keyword evidence="3" id="KW-1185">Reference proteome</keyword>
<protein>
    <submittedName>
        <fullName evidence="2">Fibroin light chain</fullName>
    </submittedName>
</protein>
<dbReference type="InterPro" id="IPR008660">
    <property type="entry name" value="L-fibroin"/>
</dbReference>
<evidence type="ECO:0000256" key="1">
    <source>
        <dbReference type="SAM" id="MobiDB-lite"/>
    </source>
</evidence>
<dbReference type="EMBL" id="BGZK01001158">
    <property type="protein sequence ID" value="GBP72856.1"/>
    <property type="molecule type" value="Genomic_DNA"/>
</dbReference>
<evidence type="ECO:0000313" key="2">
    <source>
        <dbReference type="EMBL" id="GBP72856.1"/>
    </source>
</evidence>
<dbReference type="Proteomes" id="UP000299102">
    <property type="component" value="Unassembled WGS sequence"/>
</dbReference>
<evidence type="ECO:0000313" key="3">
    <source>
        <dbReference type="Proteomes" id="UP000299102"/>
    </source>
</evidence>
<gene>
    <name evidence="2" type="primary">FIBL</name>
    <name evidence="2" type="ORF">EVAR_48840_1</name>
</gene>
<feature type="region of interest" description="Disordered" evidence="1">
    <location>
        <begin position="160"/>
        <end position="182"/>
    </location>
</feature>
<accession>A0A4C1Y9Z8</accession>